<dbReference type="PANTHER" id="PTHR34194:SF25">
    <property type="entry name" value="OS05G0423200 PROTEIN"/>
    <property type="match status" value="1"/>
</dbReference>
<dbReference type="Proteomes" id="UP001140949">
    <property type="component" value="Unassembled WGS sequence"/>
</dbReference>
<gene>
    <name evidence="2" type="ORF">M6B38_201870</name>
    <name evidence="1" type="ORF">M6B38_211710</name>
</gene>
<dbReference type="EMBL" id="JANAVB010040220">
    <property type="protein sequence ID" value="KAJ6798389.1"/>
    <property type="molecule type" value="Genomic_DNA"/>
</dbReference>
<dbReference type="AlphaFoldDB" id="A0AAX6E9Z6"/>
<dbReference type="EMBL" id="JANAVB010038615">
    <property type="protein sequence ID" value="KAJ6800763.1"/>
    <property type="molecule type" value="Genomic_DNA"/>
</dbReference>
<organism evidence="2 3">
    <name type="scientific">Iris pallida</name>
    <name type="common">Sweet iris</name>
    <dbReference type="NCBI Taxonomy" id="29817"/>
    <lineage>
        <taxon>Eukaryota</taxon>
        <taxon>Viridiplantae</taxon>
        <taxon>Streptophyta</taxon>
        <taxon>Embryophyta</taxon>
        <taxon>Tracheophyta</taxon>
        <taxon>Spermatophyta</taxon>
        <taxon>Magnoliopsida</taxon>
        <taxon>Liliopsida</taxon>
        <taxon>Asparagales</taxon>
        <taxon>Iridaceae</taxon>
        <taxon>Iridoideae</taxon>
        <taxon>Irideae</taxon>
        <taxon>Iris</taxon>
    </lineage>
</organism>
<evidence type="ECO:0000313" key="3">
    <source>
        <dbReference type="Proteomes" id="UP001140949"/>
    </source>
</evidence>
<reference evidence="2" key="2">
    <citation type="submission" date="2023-04" db="EMBL/GenBank/DDBJ databases">
        <authorList>
            <person name="Bruccoleri R.E."/>
            <person name="Oakeley E.J."/>
            <person name="Faust A.-M."/>
            <person name="Dessus-Babus S."/>
            <person name="Altorfer M."/>
            <person name="Burckhardt D."/>
            <person name="Oertli M."/>
            <person name="Naumann U."/>
            <person name="Petersen F."/>
            <person name="Wong J."/>
        </authorList>
    </citation>
    <scope>NUCLEOTIDE SEQUENCE</scope>
    <source>
        <strain evidence="2">GSM-AAB239-AS_SAM_17_03QT</strain>
        <tissue evidence="2">Leaf</tissue>
    </source>
</reference>
<evidence type="ECO:0000313" key="2">
    <source>
        <dbReference type="EMBL" id="KAJ6800763.1"/>
    </source>
</evidence>
<dbReference type="PANTHER" id="PTHR34194">
    <property type="entry name" value="F14J8.16 PROTEIN"/>
    <property type="match status" value="1"/>
</dbReference>
<reference evidence="2" key="1">
    <citation type="journal article" date="2023" name="GigaByte">
        <title>Genome assembly of the bearded iris, Iris pallida Lam.</title>
        <authorList>
            <person name="Bruccoleri R.E."/>
            <person name="Oakeley E.J."/>
            <person name="Faust A.M.E."/>
            <person name="Altorfer M."/>
            <person name="Dessus-Babus S."/>
            <person name="Burckhardt D."/>
            <person name="Oertli M."/>
            <person name="Naumann U."/>
            <person name="Petersen F."/>
            <person name="Wong J."/>
        </authorList>
    </citation>
    <scope>NUCLEOTIDE SEQUENCE</scope>
    <source>
        <strain evidence="2">GSM-AAB239-AS_SAM_17_03QT</strain>
    </source>
</reference>
<evidence type="ECO:0000313" key="1">
    <source>
        <dbReference type="EMBL" id="KAJ6798389.1"/>
    </source>
</evidence>
<protein>
    <submittedName>
        <fullName evidence="2">Uncharacterized protein</fullName>
    </submittedName>
</protein>
<sequence>MVIGMGLEDGNYMGFLNDQRKHDDGPIDPIYKVFLEHLKADGKSYVFQMVNGDRGLPVRVKYEEQDGLSEIMELDTQATPHFNSSEGKGNSTPKSCRKSLCWKSDELAELSPVPHNQSETPPVDDDYMRFLSHVKANNGSMILEYDSVTITYEEDAEAQTSNDSLVTDEQGLVPYTTSQIVDLTVHEDEDNRSLDYCESNEFKRKLMVINKKPYDQKEYEGLWKEISERKPLERMKHLRNMSISYATKEDGNSYLDHYPELAQQILATDDCHKRLILLRGFFFWLKNLCHEGAYMPWISSGYETITLCDYEIIPPLKIARD</sequence>
<name>A0AAX6E9Z6_IRIPA</name>
<keyword evidence="3" id="KW-1185">Reference proteome</keyword>
<proteinExistence type="predicted"/>
<accession>A0AAX6E9Z6</accession>
<comment type="caution">
    <text evidence="2">The sequence shown here is derived from an EMBL/GenBank/DDBJ whole genome shotgun (WGS) entry which is preliminary data.</text>
</comment>